<comment type="similarity">
    <text evidence="2">Belongs to the ABC transporter superfamily.</text>
</comment>
<keyword evidence="5 8" id="KW-0067">ATP-binding</keyword>
<dbReference type="InterPro" id="IPR013563">
    <property type="entry name" value="Oligopep_ABC_C"/>
</dbReference>
<keyword evidence="3" id="KW-0813">Transport</keyword>
<dbReference type="SUPFAM" id="SSF52540">
    <property type="entry name" value="P-loop containing nucleoside triphosphate hydrolases"/>
    <property type="match status" value="2"/>
</dbReference>
<feature type="compositionally biased region" description="Low complexity" evidence="6">
    <location>
        <begin position="275"/>
        <end position="294"/>
    </location>
</feature>
<dbReference type="Proteomes" id="UP000441523">
    <property type="component" value="Unassembled WGS sequence"/>
</dbReference>
<accession>A0A6N6MKK4</accession>
<keyword evidence="9" id="KW-1185">Reference proteome</keyword>
<evidence type="ECO:0000256" key="4">
    <source>
        <dbReference type="ARBA" id="ARBA00022741"/>
    </source>
</evidence>
<dbReference type="GO" id="GO:0016887">
    <property type="term" value="F:ATP hydrolysis activity"/>
    <property type="evidence" value="ECO:0007669"/>
    <property type="project" value="InterPro"/>
</dbReference>
<reference evidence="8 9" key="1">
    <citation type="submission" date="2019-09" db="EMBL/GenBank/DDBJ databases">
        <title>YIM 132548 draft genome.</title>
        <authorList>
            <person name="Jiang L."/>
        </authorList>
    </citation>
    <scope>NUCLEOTIDE SEQUENCE [LARGE SCALE GENOMIC DNA]</scope>
    <source>
        <strain evidence="8 9">YIM 132548</strain>
    </source>
</reference>
<dbReference type="RefSeq" id="WP_150965089.1">
    <property type="nucleotide sequence ID" value="NZ_VZZJ01000017.1"/>
</dbReference>
<dbReference type="PROSITE" id="PS50893">
    <property type="entry name" value="ABC_TRANSPORTER_2"/>
    <property type="match status" value="2"/>
</dbReference>
<name>A0A6N6MKK4_9HYPH</name>
<dbReference type="GO" id="GO:0055085">
    <property type="term" value="P:transmembrane transport"/>
    <property type="evidence" value="ECO:0007669"/>
    <property type="project" value="UniProtKB-ARBA"/>
</dbReference>
<comment type="subcellular location">
    <subcellularLocation>
        <location evidence="1">Cell inner membrane</location>
        <topology evidence="1">Peripheral membrane protein</topology>
    </subcellularLocation>
</comment>
<evidence type="ECO:0000256" key="5">
    <source>
        <dbReference type="ARBA" id="ARBA00022840"/>
    </source>
</evidence>
<keyword evidence="4" id="KW-0547">Nucleotide-binding</keyword>
<evidence type="ECO:0000313" key="8">
    <source>
        <dbReference type="EMBL" id="KAB1071735.1"/>
    </source>
</evidence>
<dbReference type="NCBIfam" id="NF007739">
    <property type="entry name" value="PRK10419.1"/>
    <property type="match status" value="2"/>
</dbReference>
<dbReference type="PANTHER" id="PTHR43776:SF7">
    <property type="entry name" value="D,D-DIPEPTIDE TRANSPORT ATP-BINDING PROTEIN DDPF-RELATED"/>
    <property type="match status" value="1"/>
</dbReference>
<feature type="domain" description="ABC transporter" evidence="7">
    <location>
        <begin position="20"/>
        <end position="268"/>
    </location>
</feature>
<dbReference type="EMBL" id="VZZJ01000017">
    <property type="protein sequence ID" value="KAB1071735.1"/>
    <property type="molecule type" value="Genomic_DNA"/>
</dbReference>
<dbReference type="CDD" id="cd03257">
    <property type="entry name" value="ABC_NikE_OppD_transporters"/>
    <property type="match status" value="2"/>
</dbReference>
<dbReference type="AlphaFoldDB" id="A0A6N6MKK4"/>
<dbReference type="Gene3D" id="3.40.50.300">
    <property type="entry name" value="P-loop containing nucleotide triphosphate hydrolases"/>
    <property type="match status" value="2"/>
</dbReference>
<dbReference type="InterPro" id="IPR003439">
    <property type="entry name" value="ABC_transporter-like_ATP-bd"/>
</dbReference>
<dbReference type="PROSITE" id="PS00211">
    <property type="entry name" value="ABC_TRANSPORTER_1"/>
    <property type="match status" value="1"/>
</dbReference>
<evidence type="ECO:0000256" key="2">
    <source>
        <dbReference type="ARBA" id="ARBA00005417"/>
    </source>
</evidence>
<evidence type="ECO:0000256" key="3">
    <source>
        <dbReference type="ARBA" id="ARBA00022448"/>
    </source>
</evidence>
<comment type="caution">
    <text evidence="8">The sequence shown here is derived from an EMBL/GenBank/DDBJ whole genome shotgun (WGS) entry which is preliminary data.</text>
</comment>
<gene>
    <name evidence="8" type="ORF">F6X51_18140</name>
</gene>
<dbReference type="SMART" id="SM00382">
    <property type="entry name" value="AAA"/>
    <property type="match status" value="2"/>
</dbReference>
<dbReference type="Pfam" id="PF00005">
    <property type="entry name" value="ABC_tran"/>
    <property type="match status" value="2"/>
</dbReference>
<organism evidence="8 9">
    <name type="scientific">Methylobacterium planeticum</name>
    <dbReference type="NCBI Taxonomy" id="2615211"/>
    <lineage>
        <taxon>Bacteria</taxon>
        <taxon>Pseudomonadati</taxon>
        <taxon>Pseudomonadota</taxon>
        <taxon>Alphaproteobacteria</taxon>
        <taxon>Hyphomicrobiales</taxon>
        <taxon>Methylobacteriaceae</taxon>
        <taxon>Methylobacterium</taxon>
    </lineage>
</organism>
<dbReference type="InterPro" id="IPR017871">
    <property type="entry name" value="ABC_transporter-like_CS"/>
</dbReference>
<feature type="domain" description="ABC transporter" evidence="7">
    <location>
        <begin position="309"/>
        <end position="555"/>
    </location>
</feature>
<dbReference type="InterPro" id="IPR050319">
    <property type="entry name" value="ABC_transp_ATP-bind"/>
</dbReference>
<dbReference type="GO" id="GO:0005524">
    <property type="term" value="F:ATP binding"/>
    <property type="evidence" value="ECO:0007669"/>
    <property type="project" value="UniProtKB-KW"/>
</dbReference>
<proteinExistence type="inferred from homology"/>
<evidence type="ECO:0000313" key="9">
    <source>
        <dbReference type="Proteomes" id="UP000441523"/>
    </source>
</evidence>
<dbReference type="InterPro" id="IPR027417">
    <property type="entry name" value="P-loop_NTPase"/>
</dbReference>
<dbReference type="PANTHER" id="PTHR43776">
    <property type="entry name" value="TRANSPORT ATP-BINDING PROTEIN"/>
    <property type="match status" value="1"/>
</dbReference>
<dbReference type="GO" id="GO:0005886">
    <property type="term" value="C:plasma membrane"/>
    <property type="evidence" value="ECO:0007669"/>
    <property type="project" value="UniProtKB-SubCell"/>
</dbReference>
<feature type="region of interest" description="Disordered" evidence="6">
    <location>
        <begin position="275"/>
        <end position="305"/>
    </location>
</feature>
<evidence type="ECO:0000256" key="1">
    <source>
        <dbReference type="ARBA" id="ARBA00004417"/>
    </source>
</evidence>
<evidence type="ECO:0000259" key="7">
    <source>
        <dbReference type="PROSITE" id="PS50893"/>
    </source>
</evidence>
<sequence>MIADTKTPGGHGEPPLLVDIRGLSIGFAASGSGAPIVRDIDLAIRAGECVALVGESGSGKSLTARSLLNLAGDGARVESRRFHLRGRDARGFREADWRRLRGTVTGLVMQDALVSLDPLRTIGQEVGEVLSEHRILRGRTAIAARVRDVLGKVGIPDPEVRSRQYAHQLSGGLRQRALIAAAIAGDPDLIIADEPTTSLDVAVQAQVLQVLAERVREGAGLLLISHDLAVVSGIADRVIVMREGRAVDSGPTADVLMRPRHPYTRQLIAAIPSAASRGRRLASATPVGPSGPARAAPPPRRGPGDVPVLEVRGIAKDYPTRPGIGRAGSTLTALTDVSFAVRAGEVVGIVGESGSGKSTCAKIVLGLLAPDRGAVRLLGQPWSGIREPERRPLRPRLQYIPQDALSSFDPRYRVSEIIAANLAGLRPADRPGRVAALLEQVGLRADLAGRHPRALSGGQRQRVSIARALAAEPALIVCDEPVSALDIGIQAQVLDLLGDLRDRLGTALLFISHDLGVIQHLADRVLVFHDGRLVEEGPVGEVLCTPGHAYTRTLLAAQPRLAGGLPAHAH</sequence>
<protein>
    <submittedName>
        <fullName evidence="8">ABC transporter ATP-binding protein</fullName>
    </submittedName>
</protein>
<evidence type="ECO:0000256" key="6">
    <source>
        <dbReference type="SAM" id="MobiDB-lite"/>
    </source>
</evidence>
<dbReference type="InterPro" id="IPR003593">
    <property type="entry name" value="AAA+_ATPase"/>
</dbReference>
<dbReference type="Pfam" id="PF08352">
    <property type="entry name" value="oligo_HPY"/>
    <property type="match status" value="2"/>
</dbReference>
<dbReference type="GO" id="GO:0015833">
    <property type="term" value="P:peptide transport"/>
    <property type="evidence" value="ECO:0007669"/>
    <property type="project" value="InterPro"/>
</dbReference>